<evidence type="ECO:0000313" key="2">
    <source>
        <dbReference type="Proteomes" id="UP000601768"/>
    </source>
</evidence>
<reference evidence="1" key="1">
    <citation type="journal article" date="2018" name="Int. J. Syst. Evol. Microbiol.">
        <title>Neptunicella marina gen. nov., sp. nov., isolated from surface seawater.</title>
        <authorList>
            <person name="Liu X."/>
            <person name="Lai Q."/>
            <person name="Du Y."/>
            <person name="Zhang X."/>
            <person name="Liu Z."/>
            <person name="Sun F."/>
            <person name="Shao Z."/>
        </authorList>
    </citation>
    <scope>NUCLEOTIDE SEQUENCE</scope>
    <source>
        <strain evidence="1">S27-2</strain>
    </source>
</reference>
<accession>A0A8J6M380</accession>
<dbReference type="RefSeq" id="WP_186507287.1">
    <property type="nucleotide sequence ID" value="NZ_JACNEP010000010.1"/>
</dbReference>
<gene>
    <name evidence="1" type="ORF">H8B19_12805</name>
</gene>
<reference evidence="1" key="2">
    <citation type="submission" date="2020-08" db="EMBL/GenBank/DDBJ databases">
        <authorList>
            <person name="Lai Q."/>
        </authorList>
    </citation>
    <scope>NUCLEOTIDE SEQUENCE</scope>
    <source>
        <strain evidence="1">S27-2</strain>
    </source>
</reference>
<protein>
    <recommendedName>
        <fullName evidence="3">Molecular chaperone</fullName>
    </recommendedName>
</protein>
<keyword evidence="2" id="KW-1185">Reference proteome</keyword>
<evidence type="ECO:0008006" key="3">
    <source>
        <dbReference type="Google" id="ProtNLM"/>
    </source>
</evidence>
<dbReference type="InterPro" id="IPR013783">
    <property type="entry name" value="Ig-like_fold"/>
</dbReference>
<dbReference type="InterPro" id="IPR008962">
    <property type="entry name" value="PapD-like_sf"/>
</dbReference>
<dbReference type="SUPFAM" id="SSF49354">
    <property type="entry name" value="PapD-like"/>
    <property type="match status" value="1"/>
</dbReference>
<organism evidence="1 2">
    <name type="scientific">Neptunicella marina</name>
    <dbReference type="NCBI Taxonomy" id="2125989"/>
    <lineage>
        <taxon>Bacteria</taxon>
        <taxon>Pseudomonadati</taxon>
        <taxon>Pseudomonadota</taxon>
        <taxon>Gammaproteobacteria</taxon>
        <taxon>Alteromonadales</taxon>
        <taxon>Alteromonadaceae</taxon>
        <taxon>Neptunicella</taxon>
    </lineage>
</organism>
<sequence length="254" mass="28935">MNLVKKKIYIFISIVCAVFSAYSNAIGMSAFRIYLDQDNPQTDFIIYNHNTLPQECQLKLRHYAFDDAGKMTEYKGEEPLANSAESWVRFSPRKFTLTPQNNQTVKFVMRRKARSEAAEYRSYVSVDCGVEIKSDDDSKKEMISIAPKLVHNLPIIVRTGKLEATLNISNVNIKDGNVYFRLNRTGNRSVYGDVQLIEKSTGDVISEQKTLSLYTETSHSDFHLNLRNKNPADLILRFTENKAFGGTLIAEKDL</sequence>
<dbReference type="Gene3D" id="2.60.40.10">
    <property type="entry name" value="Immunoglobulins"/>
    <property type="match status" value="1"/>
</dbReference>
<dbReference type="EMBL" id="JACNEP010000010">
    <property type="protein sequence ID" value="MBC3766762.1"/>
    <property type="molecule type" value="Genomic_DNA"/>
</dbReference>
<dbReference type="Proteomes" id="UP000601768">
    <property type="component" value="Unassembled WGS sequence"/>
</dbReference>
<comment type="caution">
    <text evidence="1">The sequence shown here is derived from an EMBL/GenBank/DDBJ whole genome shotgun (WGS) entry which is preliminary data.</text>
</comment>
<name>A0A8J6M380_9ALTE</name>
<proteinExistence type="predicted"/>
<evidence type="ECO:0000313" key="1">
    <source>
        <dbReference type="EMBL" id="MBC3766762.1"/>
    </source>
</evidence>
<dbReference type="AlphaFoldDB" id="A0A8J6M380"/>